<dbReference type="Gene3D" id="3.90.420.10">
    <property type="entry name" value="Oxidoreductase, molybdopterin-binding domain"/>
    <property type="match status" value="1"/>
</dbReference>
<reference evidence="3" key="1">
    <citation type="submission" date="2020-02" db="EMBL/GenBank/DDBJ databases">
        <authorList>
            <person name="Meier V. D."/>
        </authorList>
    </citation>
    <scope>NUCLEOTIDE SEQUENCE</scope>
    <source>
        <strain evidence="3">AVDCRST_MAG70</strain>
    </source>
</reference>
<proteinExistence type="predicted"/>
<dbReference type="InterPro" id="IPR036374">
    <property type="entry name" value="OxRdtase_Mopterin-bd_sf"/>
</dbReference>
<dbReference type="SUPFAM" id="SSF56524">
    <property type="entry name" value="Oxidoreductase molybdopterin-binding domain"/>
    <property type="match status" value="1"/>
</dbReference>
<dbReference type="CDD" id="cd02109">
    <property type="entry name" value="arch_bact_SO_family_Moco"/>
    <property type="match status" value="1"/>
</dbReference>
<dbReference type="AlphaFoldDB" id="A0A6J4V4R0"/>
<dbReference type="InterPro" id="IPR000572">
    <property type="entry name" value="OxRdtase_Mopterin-bd_dom"/>
</dbReference>
<dbReference type="EMBL" id="CADCWH010000318">
    <property type="protein sequence ID" value="CAA9565320.1"/>
    <property type="molecule type" value="Genomic_DNA"/>
</dbReference>
<feature type="domain" description="Oxidoreductase molybdopterin-binding" evidence="2">
    <location>
        <begin position="41"/>
        <end position="187"/>
    </location>
</feature>
<dbReference type="PANTHER" id="PTHR43032:SF4">
    <property type="entry name" value="OXIDOREDUCTASE MOLYBDOPTERIN-BINDING DOMAIN-CONTAINING PROTEIN"/>
    <property type="match status" value="1"/>
</dbReference>
<sequence>MGVRPPSRPARLRPRPVPPEIAARTPPGQFITQRFPVLHYGDVPDINPEDWRLTVDGLVERPLSLSRHDLEHLPTEVVTADMHCVTRWSRLDIPWGGIPAQALLAACEPMPSARFVVVSCAGGYDTNLPLSDFDAGDVLLATTLDGEPLTPEHGFPLRLVVPKRYAWKSAKWVTGLRFLAGDEPGFWERYGYHNDADPWREQRFSDEPT</sequence>
<accession>A0A6J4V4R0</accession>
<name>A0A6J4V4R0_9BACT</name>
<protein>
    <submittedName>
        <fullName evidence="3">Sulfite oxidase and related enzymes</fullName>
    </submittedName>
</protein>
<evidence type="ECO:0000256" key="1">
    <source>
        <dbReference type="SAM" id="MobiDB-lite"/>
    </source>
</evidence>
<dbReference type="PANTHER" id="PTHR43032">
    <property type="entry name" value="PROTEIN-METHIONINE-SULFOXIDE REDUCTASE"/>
    <property type="match status" value="1"/>
</dbReference>
<gene>
    <name evidence="3" type="ORF">AVDCRST_MAG70-1988</name>
</gene>
<feature type="region of interest" description="Disordered" evidence="1">
    <location>
        <begin position="1"/>
        <end position="25"/>
    </location>
</feature>
<dbReference type="Pfam" id="PF00174">
    <property type="entry name" value="Oxidored_molyb"/>
    <property type="match status" value="1"/>
</dbReference>
<organism evidence="3">
    <name type="scientific">uncultured Thermomicrobiales bacterium</name>
    <dbReference type="NCBI Taxonomy" id="1645740"/>
    <lineage>
        <taxon>Bacteria</taxon>
        <taxon>Pseudomonadati</taxon>
        <taxon>Thermomicrobiota</taxon>
        <taxon>Thermomicrobia</taxon>
        <taxon>Thermomicrobiales</taxon>
        <taxon>environmental samples</taxon>
    </lineage>
</organism>
<evidence type="ECO:0000313" key="3">
    <source>
        <dbReference type="EMBL" id="CAA9565320.1"/>
    </source>
</evidence>
<evidence type="ECO:0000259" key="2">
    <source>
        <dbReference type="Pfam" id="PF00174"/>
    </source>
</evidence>